<evidence type="ECO:0000256" key="1">
    <source>
        <dbReference type="SAM" id="MobiDB-lite"/>
    </source>
</evidence>
<organism evidence="2 3">
    <name type="scientific">Sistotremastrum suecicum HHB10207 ss-3</name>
    <dbReference type="NCBI Taxonomy" id="1314776"/>
    <lineage>
        <taxon>Eukaryota</taxon>
        <taxon>Fungi</taxon>
        <taxon>Dikarya</taxon>
        <taxon>Basidiomycota</taxon>
        <taxon>Agaricomycotina</taxon>
        <taxon>Agaricomycetes</taxon>
        <taxon>Sistotremastrales</taxon>
        <taxon>Sistotremastraceae</taxon>
        <taxon>Sistotremastrum</taxon>
    </lineage>
</organism>
<reference evidence="2 3" key="1">
    <citation type="journal article" date="2016" name="Mol. Biol. Evol.">
        <title>Comparative Genomics of Early-Diverging Mushroom-Forming Fungi Provides Insights into the Origins of Lignocellulose Decay Capabilities.</title>
        <authorList>
            <person name="Nagy L.G."/>
            <person name="Riley R."/>
            <person name="Tritt A."/>
            <person name="Adam C."/>
            <person name="Daum C."/>
            <person name="Floudas D."/>
            <person name="Sun H."/>
            <person name="Yadav J.S."/>
            <person name="Pangilinan J."/>
            <person name="Larsson K.H."/>
            <person name="Matsuura K."/>
            <person name="Barry K."/>
            <person name="Labutti K."/>
            <person name="Kuo R."/>
            <person name="Ohm R.A."/>
            <person name="Bhattacharya S.S."/>
            <person name="Shirouzu T."/>
            <person name="Yoshinaga Y."/>
            <person name="Martin F.M."/>
            <person name="Grigoriev I.V."/>
            <person name="Hibbett D.S."/>
        </authorList>
    </citation>
    <scope>NUCLEOTIDE SEQUENCE [LARGE SCALE GENOMIC DNA]</scope>
    <source>
        <strain evidence="2 3">HHB10207 ss-3</strain>
    </source>
</reference>
<dbReference type="Proteomes" id="UP000076798">
    <property type="component" value="Unassembled WGS sequence"/>
</dbReference>
<keyword evidence="3" id="KW-1185">Reference proteome</keyword>
<protein>
    <recommendedName>
        <fullName evidence="4">F-box domain-containing protein</fullName>
    </recommendedName>
</protein>
<dbReference type="EMBL" id="KV428264">
    <property type="protein sequence ID" value="KZT33128.1"/>
    <property type="molecule type" value="Genomic_DNA"/>
</dbReference>
<name>A0A165YDH2_9AGAM</name>
<sequence>MSLARIPDEVLTIILDWSAFEKNQAAAAKVRKEKAILWTKLDRRLRNIAINHRPLWSTIHLQWSPEMVQLFLDRSRRRNLSVYLETRAVSSKNKALKQIAWTNFFTDEMANIVFLKANIDEAWENGKLARALARTPAPKLRHLELIYDHGRASPIDKPRLFNNQAPLLGRIELATDDACALKDFSSLQEVAMRVGPNNFRTTLERLSEATHIVTLTIKGTKGWRSSPVPAPPIDHKPFQLSCTSLAIQDINSLRSNYIVSNIQHQNLRHLAVHENMVPNTDQPTVPFLSVVSTFPRLSLPKDSHVKFTFYPTCFALEVQGFHYLTGWSDAELLSRITRDSIFESILNAIHAVWTTNDEKNIPVTHLTIVNKILPPHDKKTKTRPSTKAPPKKLAPSMDLDDLEGLLAYTFHVFDAVFMLKVEGYATPVVDVLVKINEESERGWEEHYLPELAYIQIGPTPGTTDEPYCSAESLSTLKTQREEVFRLPTMTRTP</sequence>
<gene>
    <name evidence="2" type="ORF">SISSUDRAFT_1132732</name>
</gene>
<accession>A0A165YDH2</accession>
<evidence type="ECO:0000313" key="2">
    <source>
        <dbReference type="EMBL" id="KZT33128.1"/>
    </source>
</evidence>
<evidence type="ECO:0000313" key="3">
    <source>
        <dbReference type="Proteomes" id="UP000076798"/>
    </source>
</evidence>
<proteinExistence type="predicted"/>
<dbReference type="AlphaFoldDB" id="A0A165YDH2"/>
<feature type="region of interest" description="Disordered" evidence="1">
    <location>
        <begin position="375"/>
        <end position="394"/>
    </location>
</feature>
<evidence type="ECO:0008006" key="4">
    <source>
        <dbReference type="Google" id="ProtNLM"/>
    </source>
</evidence>